<organism evidence="1 2">
    <name type="scientific">Dermacentor silvarum</name>
    <name type="common">Tick</name>
    <dbReference type="NCBI Taxonomy" id="543639"/>
    <lineage>
        <taxon>Eukaryota</taxon>
        <taxon>Metazoa</taxon>
        <taxon>Ecdysozoa</taxon>
        <taxon>Arthropoda</taxon>
        <taxon>Chelicerata</taxon>
        <taxon>Arachnida</taxon>
        <taxon>Acari</taxon>
        <taxon>Parasitiformes</taxon>
        <taxon>Ixodida</taxon>
        <taxon>Ixodoidea</taxon>
        <taxon>Ixodidae</taxon>
        <taxon>Rhipicephalinae</taxon>
        <taxon>Dermacentor</taxon>
    </lineage>
</organism>
<comment type="caution">
    <text evidence="1">The sequence shown here is derived from an EMBL/GenBank/DDBJ whole genome shotgun (WGS) entry which is preliminary data.</text>
</comment>
<protein>
    <submittedName>
        <fullName evidence="1">Uncharacterized protein</fullName>
    </submittedName>
</protein>
<dbReference type="EMBL" id="CM023471">
    <property type="protein sequence ID" value="KAH7964793.1"/>
    <property type="molecule type" value="Genomic_DNA"/>
</dbReference>
<reference evidence="1" key="1">
    <citation type="submission" date="2020-05" db="EMBL/GenBank/DDBJ databases">
        <title>Large-scale comparative analyses of tick genomes elucidate their genetic diversity and vector capacities.</title>
        <authorList>
            <person name="Jia N."/>
            <person name="Wang J."/>
            <person name="Shi W."/>
            <person name="Du L."/>
            <person name="Sun Y."/>
            <person name="Zhan W."/>
            <person name="Jiang J."/>
            <person name="Wang Q."/>
            <person name="Zhang B."/>
            <person name="Ji P."/>
            <person name="Sakyi L.B."/>
            <person name="Cui X."/>
            <person name="Yuan T."/>
            <person name="Jiang B."/>
            <person name="Yang W."/>
            <person name="Lam T.T.-Y."/>
            <person name="Chang Q."/>
            <person name="Ding S."/>
            <person name="Wang X."/>
            <person name="Zhu J."/>
            <person name="Ruan X."/>
            <person name="Zhao L."/>
            <person name="Wei J."/>
            <person name="Que T."/>
            <person name="Du C."/>
            <person name="Cheng J."/>
            <person name="Dai P."/>
            <person name="Han X."/>
            <person name="Huang E."/>
            <person name="Gao Y."/>
            <person name="Liu J."/>
            <person name="Shao H."/>
            <person name="Ye R."/>
            <person name="Li L."/>
            <person name="Wei W."/>
            <person name="Wang X."/>
            <person name="Wang C."/>
            <person name="Yang T."/>
            <person name="Huo Q."/>
            <person name="Li W."/>
            <person name="Guo W."/>
            <person name="Chen H."/>
            <person name="Zhou L."/>
            <person name="Ni X."/>
            <person name="Tian J."/>
            <person name="Zhou Y."/>
            <person name="Sheng Y."/>
            <person name="Liu T."/>
            <person name="Pan Y."/>
            <person name="Xia L."/>
            <person name="Li J."/>
            <person name="Zhao F."/>
            <person name="Cao W."/>
        </authorList>
    </citation>
    <scope>NUCLEOTIDE SEQUENCE</scope>
    <source>
        <strain evidence="1">Dsil-2018</strain>
    </source>
</reference>
<name>A0ACB8D9W6_DERSI</name>
<evidence type="ECO:0000313" key="1">
    <source>
        <dbReference type="EMBL" id="KAH7964793.1"/>
    </source>
</evidence>
<keyword evidence="2" id="KW-1185">Reference proteome</keyword>
<gene>
    <name evidence="1" type="ORF">HPB49_001358</name>
</gene>
<proteinExistence type="predicted"/>
<sequence length="584" mass="63626">MSNNHIRPFVQLQRLLLLFVFLVRTVAEESANSILHRQQDDHGNYEFGFNIEGLAWDQFQQESGDALGRKTGAYGFRDTDGRLRLVEYVADELGFRVKVQTNEPGTKDTAMPSAVIDANTPASSVAPDAPASTSSSTPSESTREPIVSPPPARLLRRLSPLPPMLPRSLAAAMVSKVPSASERDAKFAKTSDHQVDAQEPQREQTSSSLRLPPSKSLSEKFETPLLPTGAVKMDAHPALRHYSPNIFQLGRPVYLGHAAPSPYYQNHPPPNQYHHSSAGPSAAGVPYAPPPQPRDNRAKGAALVPKEVNGRIVPQVALIRADGTLSTDEPYPAGGYPQRPQQAPRPHPNVYHRAALPLPGPQLFSSHQNTPNVGNIFPINTVHPGSLGFPAGQFPFYGPGGYYGQSGPSVLTPQQQQQQQLPPSVPGYQPLPQGLTVNYFLANSLPLTGRPVQAAPPVQPQPRPNQQSHLPQLQRPRVIDPAYLSQRVDPVSLHAAPLTPPQSQSVVPSLPDGPQVLYGQRLYPQARQSFDFQEAIPYRASRAAPGIQEEYVPSPALPLQDDYARRLPPSYASQQRQHEAVPAA</sequence>
<dbReference type="Proteomes" id="UP000821865">
    <property type="component" value="Chromosome 2"/>
</dbReference>
<evidence type="ECO:0000313" key="2">
    <source>
        <dbReference type="Proteomes" id="UP000821865"/>
    </source>
</evidence>
<accession>A0ACB8D9W6</accession>